<name>A0A538SSS8_UNCEI</name>
<feature type="transmembrane region" description="Helical" evidence="10">
    <location>
        <begin position="389"/>
        <end position="411"/>
    </location>
</feature>
<dbReference type="InterPro" id="IPR048279">
    <property type="entry name" value="MdtK-like"/>
</dbReference>
<protein>
    <recommendedName>
        <fullName evidence="9">Multidrug-efflux transporter</fullName>
    </recommendedName>
</protein>
<evidence type="ECO:0000256" key="2">
    <source>
        <dbReference type="ARBA" id="ARBA00022448"/>
    </source>
</evidence>
<feature type="transmembrane region" description="Helical" evidence="10">
    <location>
        <begin position="132"/>
        <end position="150"/>
    </location>
</feature>
<dbReference type="InterPro" id="IPR050222">
    <property type="entry name" value="MATE_MdtK"/>
</dbReference>
<comment type="caution">
    <text evidence="11">The sequence shown here is derived from an EMBL/GenBank/DDBJ whole genome shotgun (WGS) entry which is preliminary data.</text>
</comment>
<keyword evidence="3" id="KW-0050">Antiport</keyword>
<dbReference type="EMBL" id="VBOS01000272">
    <property type="protein sequence ID" value="TMQ54440.1"/>
    <property type="molecule type" value="Genomic_DNA"/>
</dbReference>
<feature type="transmembrane region" description="Helical" evidence="10">
    <location>
        <begin position="55"/>
        <end position="76"/>
    </location>
</feature>
<feature type="transmembrane region" description="Helical" evidence="10">
    <location>
        <begin position="316"/>
        <end position="341"/>
    </location>
</feature>
<feature type="transmembrane region" description="Helical" evidence="10">
    <location>
        <begin position="284"/>
        <end position="304"/>
    </location>
</feature>
<proteinExistence type="predicted"/>
<dbReference type="GO" id="GO:0006811">
    <property type="term" value="P:monoatomic ion transport"/>
    <property type="evidence" value="ECO:0007669"/>
    <property type="project" value="UniProtKB-KW"/>
</dbReference>
<organism evidence="11 12">
    <name type="scientific">Eiseniibacteriota bacterium</name>
    <dbReference type="NCBI Taxonomy" id="2212470"/>
    <lineage>
        <taxon>Bacteria</taxon>
        <taxon>Candidatus Eiseniibacteriota</taxon>
    </lineage>
</organism>
<evidence type="ECO:0000313" key="11">
    <source>
        <dbReference type="EMBL" id="TMQ54440.1"/>
    </source>
</evidence>
<feature type="transmembrane region" description="Helical" evidence="10">
    <location>
        <begin position="162"/>
        <end position="182"/>
    </location>
</feature>
<reference evidence="11 12" key="1">
    <citation type="journal article" date="2019" name="Nat. Microbiol.">
        <title>Mediterranean grassland soil C-N compound turnover is dependent on rainfall and depth, and is mediated by genomically divergent microorganisms.</title>
        <authorList>
            <person name="Diamond S."/>
            <person name="Andeer P.F."/>
            <person name="Li Z."/>
            <person name="Crits-Christoph A."/>
            <person name="Burstein D."/>
            <person name="Anantharaman K."/>
            <person name="Lane K.R."/>
            <person name="Thomas B.C."/>
            <person name="Pan C."/>
            <person name="Northen T.R."/>
            <person name="Banfield J.F."/>
        </authorList>
    </citation>
    <scope>NUCLEOTIDE SEQUENCE [LARGE SCALE GENOMIC DNA]</scope>
    <source>
        <strain evidence="11">WS_2</strain>
    </source>
</reference>
<dbReference type="PANTHER" id="PTHR43298:SF2">
    <property type="entry name" value="FMN_FAD EXPORTER YEEO-RELATED"/>
    <property type="match status" value="1"/>
</dbReference>
<dbReference type="GO" id="GO:0005886">
    <property type="term" value="C:plasma membrane"/>
    <property type="evidence" value="ECO:0007669"/>
    <property type="project" value="UniProtKB-SubCell"/>
</dbReference>
<keyword evidence="4" id="KW-1003">Cell membrane</keyword>
<feature type="transmembrane region" description="Helical" evidence="10">
    <location>
        <begin position="96"/>
        <end position="120"/>
    </location>
</feature>
<feature type="transmembrane region" description="Helical" evidence="10">
    <location>
        <begin position="12"/>
        <end position="35"/>
    </location>
</feature>
<dbReference type="Proteomes" id="UP000317716">
    <property type="component" value="Unassembled WGS sequence"/>
</dbReference>
<keyword evidence="5 10" id="KW-0812">Transmembrane</keyword>
<evidence type="ECO:0000256" key="3">
    <source>
        <dbReference type="ARBA" id="ARBA00022449"/>
    </source>
</evidence>
<dbReference type="GO" id="GO:0042910">
    <property type="term" value="F:xenobiotic transmembrane transporter activity"/>
    <property type="evidence" value="ECO:0007669"/>
    <property type="project" value="InterPro"/>
</dbReference>
<feature type="transmembrane region" description="Helical" evidence="10">
    <location>
        <begin position="202"/>
        <end position="226"/>
    </location>
</feature>
<dbReference type="AlphaFoldDB" id="A0A538SSS8"/>
<keyword evidence="7" id="KW-0406">Ion transport</keyword>
<evidence type="ECO:0000256" key="8">
    <source>
        <dbReference type="ARBA" id="ARBA00023136"/>
    </source>
</evidence>
<sequence>MVRSFVPTSRDLRALVRLSIPIASAQVGIMLMGVVDTIVVGHVSARELAAASLGHLYVMGLAGFAFGALWSIDPIVAQAAGARDREAVALGVQRGLVLAAALGLTLTLLCLPAEHVLRWLRQPAEVVPRAAAFVWFSAPSMIVMLMWVTLRQALQALKHTRAVVITIVAGNLVNLGLDWVLVFGHLGAPAMGAPGAALSSTIGRWLMLAMLLVLGRRELAGVLIPLRREALRGDALMRTLRIGLPIGIQMSVEFTTFGSISVFAGWFGAAAIGGHQVALNLASLMYMVPLGIGSAASILVGHAIGERDAAHARRVAASALACGACFMALSAIVLLVIPAAFAKAYTSVPAVVAIASLLIPIAGLFQVFDGLQVVASGVLRGAGDTRAAMLANVLGFWLLGMPVSLALGFGARLGVVGLWWGFVVGLAAVATFLVGRVRVRLSGELERVRVETG</sequence>
<evidence type="ECO:0000313" key="12">
    <source>
        <dbReference type="Proteomes" id="UP000317716"/>
    </source>
</evidence>
<keyword evidence="8 10" id="KW-0472">Membrane</keyword>
<evidence type="ECO:0000256" key="9">
    <source>
        <dbReference type="ARBA" id="ARBA00031636"/>
    </source>
</evidence>
<gene>
    <name evidence="11" type="ORF">E6K72_07840</name>
</gene>
<feature type="transmembrane region" description="Helical" evidence="10">
    <location>
        <begin position="246"/>
        <end position="272"/>
    </location>
</feature>
<dbReference type="Pfam" id="PF01554">
    <property type="entry name" value="MatE"/>
    <property type="match status" value="2"/>
</dbReference>
<evidence type="ECO:0000256" key="10">
    <source>
        <dbReference type="SAM" id="Phobius"/>
    </source>
</evidence>
<evidence type="ECO:0000256" key="4">
    <source>
        <dbReference type="ARBA" id="ARBA00022475"/>
    </source>
</evidence>
<dbReference type="InterPro" id="IPR002528">
    <property type="entry name" value="MATE_fam"/>
</dbReference>
<evidence type="ECO:0000256" key="5">
    <source>
        <dbReference type="ARBA" id="ARBA00022692"/>
    </source>
</evidence>
<evidence type="ECO:0000256" key="1">
    <source>
        <dbReference type="ARBA" id="ARBA00004651"/>
    </source>
</evidence>
<dbReference type="GO" id="GO:0015297">
    <property type="term" value="F:antiporter activity"/>
    <property type="evidence" value="ECO:0007669"/>
    <property type="project" value="UniProtKB-KW"/>
</dbReference>
<comment type="subcellular location">
    <subcellularLocation>
        <location evidence="1">Cell membrane</location>
        <topology evidence="1">Multi-pass membrane protein</topology>
    </subcellularLocation>
</comment>
<feature type="transmembrane region" description="Helical" evidence="10">
    <location>
        <begin position="347"/>
        <end position="368"/>
    </location>
</feature>
<accession>A0A538SSS8</accession>
<keyword evidence="2" id="KW-0813">Transport</keyword>
<dbReference type="PIRSF" id="PIRSF006603">
    <property type="entry name" value="DinF"/>
    <property type="match status" value="1"/>
</dbReference>
<evidence type="ECO:0000256" key="6">
    <source>
        <dbReference type="ARBA" id="ARBA00022989"/>
    </source>
</evidence>
<dbReference type="NCBIfam" id="TIGR00797">
    <property type="entry name" value="matE"/>
    <property type="match status" value="1"/>
</dbReference>
<keyword evidence="6 10" id="KW-1133">Transmembrane helix</keyword>
<feature type="transmembrane region" description="Helical" evidence="10">
    <location>
        <begin position="417"/>
        <end position="439"/>
    </location>
</feature>
<dbReference type="CDD" id="cd13131">
    <property type="entry name" value="MATE_NorM_like"/>
    <property type="match status" value="1"/>
</dbReference>
<dbReference type="PANTHER" id="PTHR43298">
    <property type="entry name" value="MULTIDRUG RESISTANCE PROTEIN NORM-RELATED"/>
    <property type="match status" value="1"/>
</dbReference>
<evidence type="ECO:0000256" key="7">
    <source>
        <dbReference type="ARBA" id="ARBA00023065"/>
    </source>
</evidence>